<dbReference type="InterPro" id="IPR051201">
    <property type="entry name" value="Chloro_Bact_Ser_Proteases"/>
</dbReference>
<dbReference type="Gene3D" id="2.40.10.120">
    <property type="match status" value="1"/>
</dbReference>
<keyword evidence="4" id="KW-0812">Transmembrane</keyword>
<dbReference type="AlphaFoldDB" id="A0A0V8QHW4"/>
<evidence type="ECO:0000256" key="2">
    <source>
        <dbReference type="ARBA" id="ARBA00022801"/>
    </source>
</evidence>
<dbReference type="SUPFAM" id="SSF50494">
    <property type="entry name" value="Trypsin-like serine proteases"/>
    <property type="match status" value="1"/>
</dbReference>
<feature type="transmembrane region" description="Helical" evidence="4">
    <location>
        <begin position="23"/>
        <end position="45"/>
    </location>
</feature>
<dbReference type="PRINTS" id="PR00834">
    <property type="entry name" value="PROTEASES2C"/>
</dbReference>
<dbReference type="InterPro" id="IPR001478">
    <property type="entry name" value="PDZ"/>
</dbReference>
<evidence type="ECO:0000313" key="6">
    <source>
        <dbReference type="EMBL" id="KSV59673.1"/>
    </source>
</evidence>
<organism evidence="6 7">
    <name type="scientific">Acetivibrio ethanolgignens</name>
    <dbReference type="NCBI Taxonomy" id="290052"/>
    <lineage>
        <taxon>Bacteria</taxon>
        <taxon>Bacillati</taxon>
        <taxon>Bacillota</taxon>
        <taxon>Clostridia</taxon>
        <taxon>Eubacteriales</taxon>
        <taxon>Oscillospiraceae</taxon>
        <taxon>Acetivibrio</taxon>
    </lineage>
</organism>
<keyword evidence="2" id="KW-0378">Hydrolase</keyword>
<dbReference type="EMBL" id="LNAM01000112">
    <property type="protein sequence ID" value="KSV59673.1"/>
    <property type="molecule type" value="Genomic_DNA"/>
</dbReference>
<feature type="region of interest" description="Disordered" evidence="3">
    <location>
        <begin position="63"/>
        <end position="87"/>
    </location>
</feature>
<dbReference type="SMART" id="SM00228">
    <property type="entry name" value="PDZ"/>
    <property type="match status" value="1"/>
</dbReference>
<sequence>MADNHSFIKEQIVPNKKNKRKKLFHATGTAAICAVVFGVIGSFVFTLSRPYFEALTGDKNTSVSFTEETKAPATPTPTPSATPAPEPVEVKFPELDMEQVEEFYSLLSDAAVAFNRSVVTVSSVMKGVDWFDNPSELKDATSGLMIAKTDTSLFLLSAYNRISDASSIQITFSNGTTVEAQLSGYDKETNLAVLSIALTDIPSSIRKNLEPVVLGDSYYAKPGTPVLALGSPNGQVYSMDFGMVSSYSIDRYITDNKLELFYTSMLSAETGEGAIVDLEGKVLGIITHSEDKNTDFCTAIGISRLKPLIEKLVNNESRASLGVIVNDIPSEYKESISIENGIYISTVNNNSPALDAGLKSGDVILQVDDYDITGVTMFNNLISSHRPKDSITLSIYRTSRADDKEMKVTVTLGKR</sequence>
<comment type="caution">
    <text evidence="6">The sequence shown here is derived from an EMBL/GenBank/DDBJ whole genome shotgun (WGS) entry which is preliminary data.</text>
</comment>
<keyword evidence="1" id="KW-0645">Protease</keyword>
<keyword evidence="4" id="KW-0472">Membrane</keyword>
<dbReference type="Pfam" id="PF13180">
    <property type="entry name" value="PDZ_2"/>
    <property type="match status" value="1"/>
</dbReference>
<feature type="compositionally biased region" description="Pro residues" evidence="3">
    <location>
        <begin position="74"/>
        <end position="86"/>
    </location>
</feature>
<dbReference type="SUPFAM" id="SSF50156">
    <property type="entry name" value="PDZ domain-like"/>
    <property type="match status" value="1"/>
</dbReference>
<dbReference type="Proteomes" id="UP000054874">
    <property type="component" value="Unassembled WGS sequence"/>
</dbReference>
<evidence type="ECO:0000256" key="1">
    <source>
        <dbReference type="ARBA" id="ARBA00022670"/>
    </source>
</evidence>
<dbReference type="PROSITE" id="PS50106">
    <property type="entry name" value="PDZ"/>
    <property type="match status" value="1"/>
</dbReference>
<dbReference type="GO" id="GO:0006508">
    <property type="term" value="P:proteolysis"/>
    <property type="evidence" value="ECO:0007669"/>
    <property type="project" value="UniProtKB-KW"/>
</dbReference>
<accession>A0A0V8QHW4</accession>
<dbReference type="Gene3D" id="2.30.42.10">
    <property type="match status" value="1"/>
</dbReference>
<dbReference type="Pfam" id="PF13365">
    <property type="entry name" value="Trypsin_2"/>
    <property type="match status" value="1"/>
</dbReference>
<proteinExistence type="predicted"/>
<reference evidence="6 7" key="1">
    <citation type="submission" date="2015-11" db="EMBL/GenBank/DDBJ databases">
        <title>Butyribacter intestini gen. nov., sp. nov., a butyric acid-producing bacterium of the family Lachnospiraceae isolated from the human faeces.</title>
        <authorList>
            <person name="Zou Y."/>
            <person name="Xue W."/>
            <person name="Luo G."/>
            <person name="Lv M."/>
        </authorList>
    </citation>
    <scope>NUCLEOTIDE SEQUENCE [LARGE SCALE GENOMIC DNA]</scope>
    <source>
        <strain evidence="6 7">ACET-33324</strain>
    </source>
</reference>
<dbReference type="PANTHER" id="PTHR43343:SF3">
    <property type="entry name" value="PROTEASE DO-LIKE 8, CHLOROPLASTIC"/>
    <property type="match status" value="1"/>
</dbReference>
<dbReference type="InterPro" id="IPR036034">
    <property type="entry name" value="PDZ_sf"/>
</dbReference>
<dbReference type="InterPro" id="IPR009003">
    <property type="entry name" value="Peptidase_S1_PA"/>
</dbReference>
<gene>
    <name evidence="6" type="ORF">ASU35_01395</name>
</gene>
<feature type="domain" description="PDZ" evidence="5">
    <location>
        <begin position="310"/>
        <end position="399"/>
    </location>
</feature>
<dbReference type="PANTHER" id="PTHR43343">
    <property type="entry name" value="PEPTIDASE S12"/>
    <property type="match status" value="1"/>
</dbReference>
<evidence type="ECO:0000313" key="7">
    <source>
        <dbReference type="Proteomes" id="UP000054874"/>
    </source>
</evidence>
<evidence type="ECO:0000256" key="3">
    <source>
        <dbReference type="SAM" id="MobiDB-lite"/>
    </source>
</evidence>
<dbReference type="RefSeq" id="WP_058352203.1">
    <property type="nucleotide sequence ID" value="NZ_CABMMD010000112.1"/>
</dbReference>
<dbReference type="GO" id="GO:0004252">
    <property type="term" value="F:serine-type endopeptidase activity"/>
    <property type="evidence" value="ECO:0007669"/>
    <property type="project" value="InterPro"/>
</dbReference>
<evidence type="ECO:0000256" key="4">
    <source>
        <dbReference type="SAM" id="Phobius"/>
    </source>
</evidence>
<name>A0A0V8QHW4_9FIRM</name>
<evidence type="ECO:0000259" key="5">
    <source>
        <dbReference type="PROSITE" id="PS50106"/>
    </source>
</evidence>
<protein>
    <recommendedName>
        <fullName evidence="5">PDZ domain-containing protein</fullName>
    </recommendedName>
</protein>
<dbReference type="InterPro" id="IPR001940">
    <property type="entry name" value="Peptidase_S1C"/>
</dbReference>
<keyword evidence="7" id="KW-1185">Reference proteome</keyword>
<keyword evidence="4" id="KW-1133">Transmembrane helix</keyword>
<dbReference type="STRING" id="290052.ASU35_01395"/>